<evidence type="ECO:0000256" key="3">
    <source>
        <dbReference type="ARBA" id="ARBA00023125"/>
    </source>
</evidence>
<dbReference type="PRINTS" id="PR00039">
    <property type="entry name" value="HTHLYSR"/>
</dbReference>
<dbReference type="Gene3D" id="1.10.10.10">
    <property type="entry name" value="Winged helix-like DNA-binding domain superfamily/Winged helix DNA-binding domain"/>
    <property type="match status" value="1"/>
</dbReference>
<accession>A0A3N9TDX9</accession>
<keyword evidence="4" id="KW-0804">Transcription</keyword>
<evidence type="ECO:0000259" key="5">
    <source>
        <dbReference type="PROSITE" id="PS50931"/>
    </source>
</evidence>
<dbReference type="Proteomes" id="UP000281112">
    <property type="component" value="Unassembled WGS sequence"/>
</dbReference>
<dbReference type="InterPro" id="IPR005119">
    <property type="entry name" value="LysR_subst-bd"/>
</dbReference>
<evidence type="ECO:0000256" key="1">
    <source>
        <dbReference type="ARBA" id="ARBA00009437"/>
    </source>
</evidence>
<evidence type="ECO:0000313" key="7">
    <source>
        <dbReference type="Proteomes" id="UP000281112"/>
    </source>
</evidence>
<dbReference type="SUPFAM" id="SSF53850">
    <property type="entry name" value="Periplasmic binding protein-like II"/>
    <property type="match status" value="1"/>
</dbReference>
<proteinExistence type="inferred from homology"/>
<organism evidence="6 7">
    <name type="scientific">Vibrio viridaestus</name>
    <dbReference type="NCBI Taxonomy" id="2487322"/>
    <lineage>
        <taxon>Bacteria</taxon>
        <taxon>Pseudomonadati</taxon>
        <taxon>Pseudomonadota</taxon>
        <taxon>Gammaproteobacteria</taxon>
        <taxon>Vibrionales</taxon>
        <taxon>Vibrionaceae</taxon>
        <taxon>Vibrio</taxon>
    </lineage>
</organism>
<name>A0A3N9TDX9_9VIBR</name>
<protein>
    <submittedName>
        <fullName evidence="6">LysR family transcriptional regulator</fullName>
    </submittedName>
</protein>
<dbReference type="GO" id="GO:0003700">
    <property type="term" value="F:DNA-binding transcription factor activity"/>
    <property type="evidence" value="ECO:0007669"/>
    <property type="project" value="InterPro"/>
</dbReference>
<dbReference type="PROSITE" id="PS50931">
    <property type="entry name" value="HTH_LYSR"/>
    <property type="match status" value="1"/>
</dbReference>
<dbReference type="RefSeq" id="WP_124938371.1">
    <property type="nucleotide sequence ID" value="NZ_RJVQ01000008.1"/>
</dbReference>
<dbReference type="SUPFAM" id="SSF46785">
    <property type="entry name" value="Winged helix' DNA-binding domain"/>
    <property type="match status" value="1"/>
</dbReference>
<comment type="similarity">
    <text evidence="1">Belongs to the LysR transcriptional regulatory family.</text>
</comment>
<dbReference type="PANTHER" id="PTHR30126">
    <property type="entry name" value="HTH-TYPE TRANSCRIPTIONAL REGULATOR"/>
    <property type="match status" value="1"/>
</dbReference>
<dbReference type="InterPro" id="IPR000847">
    <property type="entry name" value="LysR_HTH_N"/>
</dbReference>
<evidence type="ECO:0000313" key="6">
    <source>
        <dbReference type="EMBL" id="RQW62034.1"/>
    </source>
</evidence>
<evidence type="ECO:0000256" key="2">
    <source>
        <dbReference type="ARBA" id="ARBA00023015"/>
    </source>
</evidence>
<sequence length="293" mass="33539">MLKSTLEQWFILQTIIEQGGFTAAAEHLYKSQSSISYAIKHLQDQLGIKLLHTEGKKVSLTPIGEALMDDIRPLLNEFDNVERKAKILSSGSPAKISIEVDSLFPKSILFNALARFIEIHPHIQIELREQVRLTHKDNDRKADLFIGSRSRPEAIDEKLFDIETIAVAHPDHPLLHRKEGDLALADLSHFTQIYIDNIDRQSSLPFERRGRYWIVNTVESAIESIKCKLCFGWLPLHRIQHELDSHQLTVLPLEIGQKRVLPMYLVFTNFEQTSPIVRVLADLIKAVCKTRNV</sequence>
<dbReference type="InterPro" id="IPR036388">
    <property type="entry name" value="WH-like_DNA-bd_sf"/>
</dbReference>
<dbReference type="InterPro" id="IPR036390">
    <property type="entry name" value="WH_DNA-bd_sf"/>
</dbReference>
<evidence type="ECO:0000256" key="4">
    <source>
        <dbReference type="ARBA" id="ARBA00023163"/>
    </source>
</evidence>
<dbReference type="Gene3D" id="3.40.190.290">
    <property type="match status" value="1"/>
</dbReference>
<dbReference type="Pfam" id="PF00126">
    <property type="entry name" value="HTH_1"/>
    <property type="match status" value="1"/>
</dbReference>
<reference evidence="6 7" key="1">
    <citation type="submission" date="2018-11" db="EMBL/GenBank/DDBJ databases">
        <title>Vibrio LJC006 sp. nov., isolated from seawater during the bloom of the enteromorpha.</title>
        <authorList>
            <person name="Liang J."/>
        </authorList>
    </citation>
    <scope>NUCLEOTIDE SEQUENCE [LARGE SCALE GENOMIC DNA]</scope>
    <source>
        <strain evidence="6 7">LJC006</strain>
    </source>
</reference>
<dbReference type="EMBL" id="RJVQ01000008">
    <property type="protein sequence ID" value="RQW62034.1"/>
    <property type="molecule type" value="Genomic_DNA"/>
</dbReference>
<feature type="domain" description="HTH lysR-type" evidence="5">
    <location>
        <begin position="1"/>
        <end position="61"/>
    </location>
</feature>
<dbReference type="Pfam" id="PF03466">
    <property type="entry name" value="LysR_substrate"/>
    <property type="match status" value="1"/>
</dbReference>
<dbReference type="GO" id="GO:0000976">
    <property type="term" value="F:transcription cis-regulatory region binding"/>
    <property type="evidence" value="ECO:0007669"/>
    <property type="project" value="TreeGrafter"/>
</dbReference>
<dbReference type="OrthoDB" id="6988449at2"/>
<keyword evidence="3" id="KW-0238">DNA-binding</keyword>
<dbReference type="PANTHER" id="PTHR30126:SF88">
    <property type="entry name" value="TRANSCRIPTIONAL REGULATOR-RELATED"/>
    <property type="match status" value="1"/>
</dbReference>
<dbReference type="AlphaFoldDB" id="A0A3N9TDX9"/>
<gene>
    <name evidence="6" type="ORF">EES38_16850</name>
</gene>
<keyword evidence="2" id="KW-0805">Transcription regulation</keyword>
<keyword evidence="7" id="KW-1185">Reference proteome</keyword>
<comment type="caution">
    <text evidence="6">The sequence shown here is derived from an EMBL/GenBank/DDBJ whole genome shotgun (WGS) entry which is preliminary data.</text>
</comment>